<proteinExistence type="predicted"/>
<organism evidence="2 3">
    <name type="scientific">Rhizophlyctis rosea</name>
    <dbReference type="NCBI Taxonomy" id="64517"/>
    <lineage>
        <taxon>Eukaryota</taxon>
        <taxon>Fungi</taxon>
        <taxon>Fungi incertae sedis</taxon>
        <taxon>Chytridiomycota</taxon>
        <taxon>Chytridiomycota incertae sedis</taxon>
        <taxon>Chytridiomycetes</taxon>
        <taxon>Rhizophlyctidales</taxon>
        <taxon>Rhizophlyctidaceae</taxon>
        <taxon>Rhizophlyctis</taxon>
    </lineage>
</organism>
<feature type="non-terminal residue" evidence="2">
    <location>
        <position position="256"/>
    </location>
</feature>
<feature type="compositionally biased region" description="Low complexity" evidence="1">
    <location>
        <begin position="208"/>
        <end position="223"/>
    </location>
</feature>
<dbReference type="AlphaFoldDB" id="A0AAD5S5X8"/>
<dbReference type="Proteomes" id="UP001212841">
    <property type="component" value="Unassembled WGS sequence"/>
</dbReference>
<evidence type="ECO:0000256" key="1">
    <source>
        <dbReference type="SAM" id="MobiDB-lite"/>
    </source>
</evidence>
<feature type="compositionally biased region" description="Polar residues" evidence="1">
    <location>
        <begin position="149"/>
        <end position="165"/>
    </location>
</feature>
<gene>
    <name evidence="2" type="ORF">HK097_000165</name>
</gene>
<evidence type="ECO:0000313" key="3">
    <source>
        <dbReference type="Proteomes" id="UP001212841"/>
    </source>
</evidence>
<sequence length="256" mass="27164">MSNLTSSPINLIPKRAVRPKSAAPPSRPRTAREKRPVIELPPLETVGLGGSSTITSGNVGGNGSGAGRRPKSSPAMISLARGKITTEGGGDVRRLEVVEGYKAVEGDNGDAVKPMEGSGGAEEVVVEDVLMAPTVDEQPVEETIDEIASLNSPPTVKSENINYSPLDTIPSHPPKHSSRKQQTEDFTSFDHLSTLLQSSPPQHPKPASPTSTSTRPTTSPARPQKAPEPQIDVAALTQTLHQILHQSRPYLSESSR</sequence>
<dbReference type="EMBL" id="JADGJD010001014">
    <property type="protein sequence ID" value="KAJ3047176.1"/>
    <property type="molecule type" value="Genomic_DNA"/>
</dbReference>
<protein>
    <submittedName>
        <fullName evidence="2">Uncharacterized protein</fullName>
    </submittedName>
</protein>
<feature type="region of interest" description="Disordered" evidence="1">
    <location>
        <begin position="145"/>
        <end position="232"/>
    </location>
</feature>
<accession>A0AAD5S5X8</accession>
<reference evidence="2" key="1">
    <citation type="submission" date="2020-05" db="EMBL/GenBank/DDBJ databases">
        <title>Phylogenomic resolution of chytrid fungi.</title>
        <authorList>
            <person name="Stajich J.E."/>
            <person name="Amses K."/>
            <person name="Simmons R."/>
            <person name="Seto K."/>
            <person name="Myers J."/>
            <person name="Bonds A."/>
            <person name="Quandt C.A."/>
            <person name="Barry K."/>
            <person name="Liu P."/>
            <person name="Grigoriev I."/>
            <person name="Longcore J.E."/>
            <person name="James T.Y."/>
        </authorList>
    </citation>
    <scope>NUCLEOTIDE SEQUENCE</scope>
    <source>
        <strain evidence="2">JEL0318</strain>
    </source>
</reference>
<comment type="caution">
    <text evidence="2">The sequence shown here is derived from an EMBL/GenBank/DDBJ whole genome shotgun (WGS) entry which is preliminary data.</text>
</comment>
<evidence type="ECO:0000313" key="2">
    <source>
        <dbReference type="EMBL" id="KAJ3047176.1"/>
    </source>
</evidence>
<feature type="region of interest" description="Disordered" evidence="1">
    <location>
        <begin position="1"/>
        <end position="75"/>
    </location>
</feature>
<name>A0AAD5S5X8_9FUNG</name>
<feature type="compositionally biased region" description="Polar residues" evidence="1">
    <location>
        <begin position="184"/>
        <end position="200"/>
    </location>
</feature>
<keyword evidence="3" id="KW-1185">Reference proteome</keyword>